<gene>
    <name evidence="2" type="ORF">IAA62_02015</name>
</gene>
<name>A0A9D1SYJ6_9FIRM</name>
<dbReference type="AlphaFoldDB" id="A0A9D1SYJ6"/>
<sequence>MRQFLILGIFIYIYRSGKTTTKEIAERFEVSPRTVYRYINSICEAGVPIITKAGYGGGVYIMDGFKLESLFYTEDERRKIEKALA</sequence>
<proteinExistence type="predicted"/>
<dbReference type="EMBL" id="DVOJ01000007">
    <property type="protein sequence ID" value="HIV01314.1"/>
    <property type="molecule type" value="Genomic_DNA"/>
</dbReference>
<reference evidence="2" key="2">
    <citation type="journal article" date="2021" name="PeerJ">
        <title>Extensive microbial diversity within the chicken gut microbiome revealed by metagenomics and culture.</title>
        <authorList>
            <person name="Gilroy R."/>
            <person name="Ravi A."/>
            <person name="Getino M."/>
            <person name="Pursley I."/>
            <person name="Horton D.L."/>
            <person name="Alikhan N.F."/>
            <person name="Baker D."/>
            <person name="Gharbi K."/>
            <person name="Hall N."/>
            <person name="Watson M."/>
            <person name="Adriaenssens E.M."/>
            <person name="Foster-Nyarko E."/>
            <person name="Jarju S."/>
            <person name="Secka A."/>
            <person name="Antonio M."/>
            <person name="Oren A."/>
            <person name="Chaudhuri R.R."/>
            <person name="La Ragione R."/>
            <person name="Hildebrand F."/>
            <person name="Pallen M.J."/>
        </authorList>
    </citation>
    <scope>NUCLEOTIDE SEQUENCE</scope>
    <source>
        <strain evidence="2">CHK186-9395</strain>
    </source>
</reference>
<dbReference type="Pfam" id="PF08279">
    <property type="entry name" value="HTH_11"/>
    <property type="match status" value="1"/>
</dbReference>
<dbReference type="Gene3D" id="1.10.10.10">
    <property type="entry name" value="Winged helix-like DNA-binding domain superfamily/Winged helix DNA-binding domain"/>
    <property type="match status" value="1"/>
</dbReference>
<organism evidence="2 3">
    <name type="scientific">Candidatus Caccopulliclostridium gallistercoris</name>
    <dbReference type="NCBI Taxonomy" id="2840719"/>
    <lineage>
        <taxon>Bacteria</taxon>
        <taxon>Bacillati</taxon>
        <taxon>Bacillota</taxon>
        <taxon>Clostridia</taxon>
        <taxon>Candidatus Caccopulliclostridium</taxon>
    </lineage>
</organism>
<accession>A0A9D1SYJ6</accession>
<evidence type="ECO:0000313" key="2">
    <source>
        <dbReference type="EMBL" id="HIV01314.1"/>
    </source>
</evidence>
<reference evidence="2" key="1">
    <citation type="submission" date="2020-10" db="EMBL/GenBank/DDBJ databases">
        <authorList>
            <person name="Gilroy R."/>
        </authorList>
    </citation>
    <scope>NUCLEOTIDE SEQUENCE</scope>
    <source>
        <strain evidence="2">CHK186-9395</strain>
    </source>
</reference>
<dbReference type="Proteomes" id="UP000886861">
    <property type="component" value="Unassembled WGS sequence"/>
</dbReference>
<evidence type="ECO:0000313" key="3">
    <source>
        <dbReference type="Proteomes" id="UP000886861"/>
    </source>
</evidence>
<protein>
    <submittedName>
        <fullName evidence="2">HTH domain-containing protein</fullName>
    </submittedName>
</protein>
<dbReference type="InterPro" id="IPR036390">
    <property type="entry name" value="WH_DNA-bd_sf"/>
</dbReference>
<dbReference type="InterPro" id="IPR036388">
    <property type="entry name" value="WH-like_DNA-bd_sf"/>
</dbReference>
<feature type="domain" description="Helix-turn-helix type 11" evidence="1">
    <location>
        <begin position="15"/>
        <end position="56"/>
    </location>
</feature>
<dbReference type="SUPFAM" id="SSF46785">
    <property type="entry name" value="Winged helix' DNA-binding domain"/>
    <property type="match status" value="1"/>
</dbReference>
<dbReference type="InterPro" id="IPR013196">
    <property type="entry name" value="HTH_11"/>
</dbReference>
<comment type="caution">
    <text evidence="2">The sequence shown here is derived from an EMBL/GenBank/DDBJ whole genome shotgun (WGS) entry which is preliminary data.</text>
</comment>
<evidence type="ECO:0000259" key="1">
    <source>
        <dbReference type="Pfam" id="PF08279"/>
    </source>
</evidence>